<evidence type="ECO:0000256" key="3">
    <source>
        <dbReference type="ARBA" id="ARBA00022475"/>
    </source>
</evidence>
<gene>
    <name evidence="7" type="ORF">BD293_0267</name>
</gene>
<evidence type="ECO:0000256" key="1">
    <source>
        <dbReference type="ARBA" id="ARBA00004651"/>
    </source>
</evidence>
<comment type="caution">
    <text evidence="7">The sequence shown here is derived from an EMBL/GenBank/DDBJ whole genome shotgun (WGS) entry which is preliminary data.</text>
</comment>
<accession>A0A543K9G8</accession>
<dbReference type="EMBL" id="VFPT01000001">
    <property type="protein sequence ID" value="TQM91692.1"/>
    <property type="molecule type" value="Genomic_DNA"/>
</dbReference>
<protein>
    <submittedName>
        <fullName evidence="7">Multicomponent Na+:H+ antiporter subunit E</fullName>
    </submittedName>
</protein>
<dbReference type="Proteomes" id="UP000320582">
    <property type="component" value="Unassembled WGS sequence"/>
</dbReference>
<proteinExistence type="inferred from homology"/>
<keyword evidence="8" id="KW-1185">Reference proteome</keyword>
<evidence type="ECO:0000313" key="7">
    <source>
        <dbReference type="EMBL" id="TQM91692.1"/>
    </source>
</evidence>
<sequence>MTRFLLTAILHRTLLLGGVWLVLTGVALEAIALGVVVTGVAVWLSLYLLPATNPLVLWRLARHLPRFVAGSVIGGVDVARRAFSPSMPLTPGWLEVQSDLPDGARAALGGELSLMPGTLSAGSQDGNLLVHLLDTDAGFDDAIPREQSEIAAIIGQTQGRRA</sequence>
<dbReference type="PANTHER" id="PTHR34584:SF1">
    <property type="entry name" value="NA(+)_H(+) ANTIPORTER SUBUNIT E1"/>
    <property type="match status" value="1"/>
</dbReference>
<dbReference type="GO" id="GO:0008324">
    <property type="term" value="F:monoatomic cation transmembrane transporter activity"/>
    <property type="evidence" value="ECO:0007669"/>
    <property type="project" value="InterPro"/>
</dbReference>
<dbReference type="GO" id="GO:0005886">
    <property type="term" value="C:plasma membrane"/>
    <property type="evidence" value="ECO:0007669"/>
    <property type="project" value="UniProtKB-SubCell"/>
</dbReference>
<keyword evidence="3" id="KW-1003">Cell membrane</keyword>
<evidence type="ECO:0000256" key="5">
    <source>
        <dbReference type="ARBA" id="ARBA00022989"/>
    </source>
</evidence>
<dbReference type="OrthoDB" id="7852837at2"/>
<comment type="subcellular location">
    <subcellularLocation>
        <location evidence="1">Cell membrane</location>
        <topology evidence="1">Multi-pass membrane protein</topology>
    </subcellularLocation>
</comment>
<dbReference type="RefSeq" id="WP_142079460.1">
    <property type="nucleotide sequence ID" value="NZ_VFPT01000001.1"/>
</dbReference>
<organism evidence="7 8">
    <name type="scientific">Roseinatronobacter monicus</name>
    <dbReference type="NCBI Taxonomy" id="393481"/>
    <lineage>
        <taxon>Bacteria</taxon>
        <taxon>Pseudomonadati</taxon>
        <taxon>Pseudomonadota</taxon>
        <taxon>Alphaproteobacteria</taxon>
        <taxon>Rhodobacterales</taxon>
        <taxon>Paracoccaceae</taxon>
        <taxon>Roseinatronobacter</taxon>
    </lineage>
</organism>
<name>A0A543K9G8_9RHOB</name>
<evidence type="ECO:0000256" key="4">
    <source>
        <dbReference type="ARBA" id="ARBA00022692"/>
    </source>
</evidence>
<keyword evidence="4" id="KW-0812">Transmembrane</keyword>
<evidence type="ECO:0000313" key="8">
    <source>
        <dbReference type="Proteomes" id="UP000320582"/>
    </source>
</evidence>
<evidence type="ECO:0000256" key="2">
    <source>
        <dbReference type="ARBA" id="ARBA00006228"/>
    </source>
</evidence>
<evidence type="ECO:0000256" key="6">
    <source>
        <dbReference type="ARBA" id="ARBA00023136"/>
    </source>
</evidence>
<keyword evidence="6" id="KW-0472">Membrane</keyword>
<comment type="similarity">
    <text evidence="2">Belongs to the CPA3 antiporters (TC 2.A.63) subunit E family.</text>
</comment>
<dbReference type="AlphaFoldDB" id="A0A543K9G8"/>
<dbReference type="Pfam" id="PF01899">
    <property type="entry name" value="MNHE"/>
    <property type="match status" value="1"/>
</dbReference>
<dbReference type="InterPro" id="IPR002758">
    <property type="entry name" value="Cation_antiport_E"/>
</dbReference>
<reference evidence="7 8" key="1">
    <citation type="submission" date="2019-06" db="EMBL/GenBank/DDBJ databases">
        <title>Genomic Encyclopedia of Archaeal and Bacterial Type Strains, Phase II (KMG-II): from individual species to whole genera.</title>
        <authorList>
            <person name="Goeker M."/>
        </authorList>
    </citation>
    <scope>NUCLEOTIDE SEQUENCE [LARGE SCALE GENOMIC DNA]</scope>
    <source>
        <strain evidence="7 8">DSM 18423</strain>
    </source>
</reference>
<dbReference type="PANTHER" id="PTHR34584">
    <property type="entry name" value="NA(+)/H(+) ANTIPORTER SUBUNIT E1"/>
    <property type="match status" value="1"/>
</dbReference>
<keyword evidence="5" id="KW-1133">Transmembrane helix</keyword>